<organism evidence="6 7">
    <name type="scientific">Streptomyces mirabilis</name>
    <dbReference type="NCBI Taxonomy" id="68239"/>
    <lineage>
        <taxon>Bacteria</taxon>
        <taxon>Bacillati</taxon>
        <taxon>Actinomycetota</taxon>
        <taxon>Actinomycetes</taxon>
        <taxon>Kitasatosporales</taxon>
        <taxon>Streptomycetaceae</taxon>
        <taxon>Streptomyces</taxon>
    </lineage>
</organism>
<dbReference type="InterPro" id="IPR005119">
    <property type="entry name" value="LysR_subst-bd"/>
</dbReference>
<comment type="similarity">
    <text evidence="1">Belongs to the LysR transcriptional regulatory family.</text>
</comment>
<gene>
    <name evidence="6" type="ORF">PU648_02765</name>
</gene>
<dbReference type="EMBL" id="JARAKF010000001">
    <property type="protein sequence ID" value="MDU8991330.1"/>
    <property type="molecule type" value="Genomic_DNA"/>
</dbReference>
<dbReference type="PANTHER" id="PTHR30346">
    <property type="entry name" value="TRANSCRIPTIONAL DUAL REGULATOR HCAR-RELATED"/>
    <property type="match status" value="1"/>
</dbReference>
<dbReference type="Pfam" id="PF00126">
    <property type="entry name" value="HTH_1"/>
    <property type="match status" value="1"/>
</dbReference>
<dbReference type="CDD" id="cd08414">
    <property type="entry name" value="PBP2_LTTR_aromatics_like"/>
    <property type="match status" value="1"/>
</dbReference>
<dbReference type="SUPFAM" id="SSF46785">
    <property type="entry name" value="Winged helix' DNA-binding domain"/>
    <property type="match status" value="1"/>
</dbReference>
<evidence type="ECO:0000256" key="2">
    <source>
        <dbReference type="ARBA" id="ARBA00023015"/>
    </source>
</evidence>
<evidence type="ECO:0000313" key="6">
    <source>
        <dbReference type="EMBL" id="MDU8991330.1"/>
    </source>
</evidence>
<evidence type="ECO:0000259" key="5">
    <source>
        <dbReference type="PROSITE" id="PS50931"/>
    </source>
</evidence>
<dbReference type="InterPro" id="IPR036390">
    <property type="entry name" value="WH_DNA-bd_sf"/>
</dbReference>
<comment type="caution">
    <text evidence="6">The sequence shown here is derived from an EMBL/GenBank/DDBJ whole genome shotgun (WGS) entry which is preliminary data.</text>
</comment>
<keyword evidence="2" id="KW-0805">Transcription regulation</keyword>
<dbReference type="PANTHER" id="PTHR30346:SF28">
    <property type="entry name" value="HTH-TYPE TRANSCRIPTIONAL REGULATOR CYNR"/>
    <property type="match status" value="1"/>
</dbReference>
<evidence type="ECO:0000256" key="1">
    <source>
        <dbReference type="ARBA" id="ARBA00009437"/>
    </source>
</evidence>
<name>A0ABU3UBN6_9ACTN</name>
<feature type="domain" description="HTH lysR-type" evidence="5">
    <location>
        <begin position="1"/>
        <end position="58"/>
    </location>
</feature>
<keyword evidence="4" id="KW-0804">Transcription</keyword>
<dbReference type="Gene3D" id="1.10.10.10">
    <property type="entry name" value="Winged helix-like DNA-binding domain superfamily/Winged helix DNA-binding domain"/>
    <property type="match status" value="1"/>
</dbReference>
<dbReference type="InterPro" id="IPR036388">
    <property type="entry name" value="WH-like_DNA-bd_sf"/>
</dbReference>
<evidence type="ECO:0000256" key="4">
    <source>
        <dbReference type="ARBA" id="ARBA00023163"/>
    </source>
</evidence>
<dbReference type="InterPro" id="IPR000847">
    <property type="entry name" value="LysR_HTH_N"/>
</dbReference>
<sequence>MDLRDMRAFVAVVEEGALSAAARRLHMSQPRLSQMVLALEREFGVGLLVRSSTGVQPTEAGTTLLAESRAVLARYDQAVAVVARHAAPGGSVLRLGIPLELPPGFLTRPLAALADACPETRVEPRHMSTADQTAALRTGELDIGLLRERPPGGDLDAIRVMEERLGVLLAADRAAELSGPEGVRLDSLAGLHWVGFPRSGSPVWYDEVTAVLRGHGIDIEASAVGGQTLLAEVKLAAVSDGTAFALAPPHWFHPLPENVVWQPLAGSPLVRRTWAVWQARSHRQDLGHFVVALGDDTGD</sequence>
<dbReference type="Proteomes" id="UP001257627">
    <property type="component" value="Unassembled WGS sequence"/>
</dbReference>
<reference evidence="6 7" key="1">
    <citation type="submission" date="2023-02" db="EMBL/GenBank/DDBJ databases">
        <authorList>
            <person name="Maleckis M."/>
        </authorList>
    </citation>
    <scope>NUCLEOTIDE SEQUENCE [LARGE SCALE GENOMIC DNA]</scope>
    <source>
        <strain evidence="6 7">P8-A2</strain>
    </source>
</reference>
<dbReference type="SUPFAM" id="SSF53850">
    <property type="entry name" value="Periplasmic binding protein-like II"/>
    <property type="match status" value="1"/>
</dbReference>
<evidence type="ECO:0000256" key="3">
    <source>
        <dbReference type="ARBA" id="ARBA00023125"/>
    </source>
</evidence>
<keyword evidence="7" id="KW-1185">Reference proteome</keyword>
<evidence type="ECO:0000313" key="7">
    <source>
        <dbReference type="Proteomes" id="UP001257627"/>
    </source>
</evidence>
<protein>
    <submittedName>
        <fullName evidence="6">LysR family transcriptional regulator</fullName>
    </submittedName>
</protein>
<accession>A0ABU3UBN6</accession>
<proteinExistence type="inferred from homology"/>
<keyword evidence="3" id="KW-0238">DNA-binding</keyword>
<dbReference type="PRINTS" id="PR00039">
    <property type="entry name" value="HTHLYSR"/>
</dbReference>
<dbReference type="Pfam" id="PF03466">
    <property type="entry name" value="LysR_substrate"/>
    <property type="match status" value="1"/>
</dbReference>
<dbReference type="PROSITE" id="PS50931">
    <property type="entry name" value="HTH_LYSR"/>
    <property type="match status" value="1"/>
</dbReference>
<dbReference type="Gene3D" id="3.40.190.10">
    <property type="entry name" value="Periplasmic binding protein-like II"/>
    <property type="match status" value="2"/>
</dbReference>
<dbReference type="RefSeq" id="WP_225900681.1">
    <property type="nucleotide sequence ID" value="NZ_CP107955.1"/>
</dbReference>